<evidence type="ECO:0000313" key="2">
    <source>
        <dbReference type="Proteomes" id="UP000249748"/>
    </source>
</evidence>
<keyword evidence="2" id="KW-1185">Reference proteome</keyword>
<accession>A0ACD1I718</accession>
<sequence>MRGQAWPKGNGPESVGISTSSPAPTTSAPLCRMHKPYGSRTGEFGDQSQRRSGYLSKWGTDESDEYVVTRPYQLILAVGWMAKRIYQFELPRARGKIAELCGVAADQSPVPKINPMSIVARRGWQLANLAITAHSQVQLNHDSGTRSSVS</sequence>
<gene>
    <name evidence="1" type="ORF">BO79DRAFT_231469</name>
</gene>
<dbReference type="EMBL" id="KZ824565">
    <property type="protein sequence ID" value="RAK85539.1"/>
    <property type="molecule type" value="Genomic_DNA"/>
</dbReference>
<name>A0ACD1I718_9EURO</name>
<evidence type="ECO:0000313" key="1">
    <source>
        <dbReference type="EMBL" id="RAK85539.1"/>
    </source>
</evidence>
<reference evidence="1" key="1">
    <citation type="submission" date="2018-02" db="EMBL/GenBank/DDBJ databases">
        <title>The genomes of Aspergillus section Nigri reveals drivers in fungal speciation.</title>
        <authorList>
            <consortium name="DOE Joint Genome Institute"/>
            <person name="Vesth T.C."/>
            <person name="Nybo J."/>
            <person name="Theobald S."/>
            <person name="Brandl J."/>
            <person name="Frisvad J.C."/>
            <person name="Nielsen K.F."/>
            <person name="Lyhne E.K."/>
            <person name="Kogle M.E."/>
            <person name="Kuo A."/>
            <person name="Riley R."/>
            <person name="Clum A."/>
            <person name="Nolan M."/>
            <person name="Lipzen A."/>
            <person name="Salamov A."/>
            <person name="Henrissat B."/>
            <person name="Wiebenga A."/>
            <person name="De vries R.P."/>
            <person name="Grigoriev I.V."/>
            <person name="Mortensen U.H."/>
            <person name="Andersen M.R."/>
            <person name="Baker S.E."/>
        </authorList>
    </citation>
    <scope>NUCLEOTIDE SEQUENCE</scope>
    <source>
        <strain evidence="1">CBS 115574</strain>
    </source>
</reference>
<protein>
    <submittedName>
        <fullName evidence="1">Uncharacterized protein</fullName>
    </submittedName>
</protein>
<organism evidence="1 2">
    <name type="scientific">Aspergillus costaricaensis CBS 115574</name>
    <dbReference type="NCBI Taxonomy" id="1448317"/>
    <lineage>
        <taxon>Eukaryota</taxon>
        <taxon>Fungi</taxon>
        <taxon>Dikarya</taxon>
        <taxon>Ascomycota</taxon>
        <taxon>Pezizomycotina</taxon>
        <taxon>Eurotiomycetes</taxon>
        <taxon>Eurotiomycetidae</taxon>
        <taxon>Eurotiales</taxon>
        <taxon>Aspergillaceae</taxon>
        <taxon>Aspergillus</taxon>
        <taxon>Aspergillus subgen. Circumdati</taxon>
    </lineage>
</organism>
<proteinExistence type="predicted"/>
<dbReference type="Proteomes" id="UP000249748">
    <property type="component" value="Unassembled WGS sequence"/>
</dbReference>